<protein>
    <submittedName>
        <fullName evidence="1">Phosphoribulokinase</fullName>
    </submittedName>
</protein>
<dbReference type="Proteomes" id="UP001139319">
    <property type="component" value="Unassembled WGS sequence"/>
</dbReference>
<accession>A0A9X2HSV8</accession>
<dbReference type="SUPFAM" id="SSF52540">
    <property type="entry name" value="P-loop containing nucleoside triphosphate hydrolases"/>
    <property type="match status" value="1"/>
</dbReference>
<dbReference type="Gene3D" id="3.40.50.300">
    <property type="entry name" value="P-loop containing nucleotide triphosphate hydrolases"/>
    <property type="match status" value="1"/>
</dbReference>
<gene>
    <name evidence="1" type="ORF">M6D89_01320</name>
</gene>
<organism evidence="1 2">
    <name type="scientific">Gilvimarinus xylanilyticus</name>
    <dbReference type="NCBI Taxonomy" id="2944139"/>
    <lineage>
        <taxon>Bacteria</taxon>
        <taxon>Pseudomonadati</taxon>
        <taxon>Pseudomonadota</taxon>
        <taxon>Gammaproteobacteria</taxon>
        <taxon>Cellvibrionales</taxon>
        <taxon>Cellvibrionaceae</taxon>
        <taxon>Gilvimarinus</taxon>
    </lineage>
</organism>
<reference evidence="1" key="1">
    <citation type="submission" date="2022-05" db="EMBL/GenBank/DDBJ databases">
        <authorList>
            <person name="Sun H.-N."/>
        </authorList>
    </citation>
    <scope>NUCLEOTIDE SEQUENCE</scope>
    <source>
        <strain evidence="1">HB14</strain>
    </source>
</reference>
<evidence type="ECO:0000313" key="1">
    <source>
        <dbReference type="EMBL" id="MCP8897933.1"/>
    </source>
</evidence>
<sequence length="324" mass="35861">MPENRSTPQWPDFFAQGATPSAIEPDTVSQIATQLSLNEPLAASLCQLYQPLAAHCAAEVCDRSDSAYLVGVNGAQGTGKSTAASILKRLLETGYGLKVCALSIDDLYLSRAERNRLAREVHPLLATRGVPGTHNLPLALDTFSQLNAATPGLKTAIPRFDKSQDDCVPEAQWDGISGRPDVIIFEGWCVGARAQRVSDLSVPVNSLEVNEDPDGHWRRYVNDALTDYQALFAQLDLLVMLKAPSFAQVLEWRQLQEQKLRDSLTPEQLKHSRVMSESDIERFIAHYERLTRWMLSEMPARADIVLALGADHQVAQIHCHINQP</sequence>
<keyword evidence="2" id="KW-1185">Reference proteome</keyword>
<comment type="caution">
    <text evidence="1">The sequence shown here is derived from an EMBL/GenBank/DDBJ whole genome shotgun (WGS) entry which is preliminary data.</text>
</comment>
<reference evidence="1" key="2">
    <citation type="submission" date="2023-01" db="EMBL/GenBank/DDBJ databases">
        <title>Gilvimarinus xylanilyticus HB14 isolated from Caulerpa lentillifera aquaculture base in Hainan, China.</title>
        <authorList>
            <person name="Zhang Y.-J."/>
        </authorList>
    </citation>
    <scope>NUCLEOTIDE SEQUENCE</scope>
    <source>
        <strain evidence="1">HB14</strain>
    </source>
</reference>
<evidence type="ECO:0000313" key="2">
    <source>
        <dbReference type="Proteomes" id="UP001139319"/>
    </source>
</evidence>
<dbReference type="InterPro" id="IPR027417">
    <property type="entry name" value="P-loop_NTPase"/>
</dbReference>
<name>A0A9X2HSV8_9GAMM</name>
<proteinExistence type="predicted"/>
<dbReference type="RefSeq" id="WP_253966230.1">
    <property type="nucleotide sequence ID" value="NZ_JAMFTH010000001.1"/>
</dbReference>
<dbReference type="EMBL" id="JAMFTH010000001">
    <property type="protein sequence ID" value="MCP8897933.1"/>
    <property type="molecule type" value="Genomic_DNA"/>
</dbReference>
<dbReference type="AlphaFoldDB" id="A0A9X2HSV8"/>